<dbReference type="EC" id="7.1.1.-" evidence="5"/>
<dbReference type="Pfam" id="PF00361">
    <property type="entry name" value="Proton_antipo_M"/>
    <property type="match status" value="1"/>
</dbReference>
<keyword evidence="5" id="KW-0830">Ubiquinone</keyword>
<dbReference type="InterPro" id="IPR001750">
    <property type="entry name" value="ND/Mrp_TM"/>
</dbReference>
<evidence type="ECO:0000313" key="9">
    <source>
        <dbReference type="Proteomes" id="UP000182373"/>
    </source>
</evidence>
<feature type="domain" description="NADH:quinone oxidoreductase/Mrp antiporter transmembrane" evidence="7">
    <location>
        <begin position="118"/>
        <end position="410"/>
    </location>
</feature>
<dbReference type="GO" id="GO:0048038">
    <property type="term" value="F:quinone binding"/>
    <property type="evidence" value="ECO:0007669"/>
    <property type="project" value="UniProtKB-KW"/>
</dbReference>
<keyword evidence="5" id="KW-1278">Translocase</keyword>
<dbReference type="PANTHER" id="PTHR22773">
    <property type="entry name" value="NADH DEHYDROGENASE"/>
    <property type="match status" value="1"/>
</dbReference>
<feature type="transmembrane region" description="Helical" evidence="5">
    <location>
        <begin position="6"/>
        <end position="25"/>
    </location>
</feature>
<evidence type="ECO:0000313" key="8">
    <source>
        <dbReference type="EMBL" id="APH54589.1"/>
    </source>
</evidence>
<keyword evidence="3 5" id="KW-1133">Transmembrane helix</keyword>
<protein>
    <recommendedName>
        <fullName evidence="5">NADH-quinone oxidoreductase subunit N</fullName>
        <ecNumber evidence="5">7.1.1.-</ecNumber>
    </recommendedName>
    <alternativeName>
        <fullName evidence="5">NADH dehydrogenase I subunit N</fullName>
    </alternativeName>
    <alternativeName>
        <fullName evidence="5">NDH-1 subunit N</fullName>
    </alternativeName>
</protein>
<feature type="transmembrane region" description="Helical" evidence="5">
    <location>
        <begin position="99"/>
        <end position="118"/>
    </location>
</feature>
<comment type="similarity">
    <text evidence="5">Belongs to the complex I subunit 2 family.</text>
</comment>
<name>A0AAC9P910_9PROT</name>
<dbReference type="NCBIfam" id="NF004440">
    <property type="entry name" value="PRK05777.1-3"/>
    <property type="match status" value="1"/>
</dbReference>
<comment type="function">
    <text evidence="5">NDH-1 shuttles electrons from NADH, via FMN and iron-sulfur (Fe-S) centers, to quinones in the respiratory chain. The immediate electron acceptor for the enzyme in this species is believed to be ubiquinone. Couples the redox reaction to proton translocation (for every two electrons transferred, four hydrogen ions are translocated across the cytoplasmic membrane), and thus conserves the redox energy in a proton gradient.</text>
</comment>
<keyword evidence="8" id="KW-0560">Oxidoreductase</keyword>
<proteinExistence type="inferred from homology"/>
<keyword evidence="5" id="KW-0813">Transport</keyword>
<gene>
    <name evidence="5" type="primary">nuoN</name>
    <name evidence="8" type="ORF">GbCGDNIH9_1289</name>
</gene>
<keyword evidence="5" id="KW-0874">Quinone</keyword>
<feature type="transmembrane region" description="Helical" evidence="5">
    <location>
        <begin position="68"/>
        <end position="87"/>
    </location>
</feature>
<dbReference type="InterPro" id="IPR010096">
    <property type="entry name" value="NADH-Q_OxRdtase_suN/2"/>
</dbReference>
<dbReference type="Proteomes" id="UP000182373">
    <property type="component" value="Chromosome"/>
</dbReference>
<accession>A0AAC9P910</accession>
<feature type="transmembrane region" description="Helical" evidence="5">
    <location>
        <begin position="197"/>
        <end position="222"/>
    </location>
</feature>
<dbReference type="PRINTS" id="PR01434">
    <property type="entry name" value="NADHDHGNASE5"/>
</dbReference>
<feature type="transmembrane region" description="Helical" evidence="5">
    <location>
        <begin position="124"/>
        <end position="143"/>
    </location>
</feature>
<organism evidence="8 9">
    <name type="scientific">Granulibacter bethesdensis</name>
    <dbReference type="NCBI Taxonomy" id="364410"/>
    <lineage>
        <taxon>Bacteria</taxon>
        <taxon>Pseudomonadati</taxon>
        <taxon>Pseudomonadota</taxon>
        <taxon>Alphaproteobacteria</taxon>
        <taxon>Acetobacterales</taxon>
        <taxon>Acetobacteraceae</taxon>
        <taxon>Granulibacter</taxon>
    </lineage>
</organism>
<feature type="transmembrane region" description="Helical" evidence="5">
    <location>
        <begin position="362"/>
        <end position="381"/>
    </location>
</feature>
<dbReference type="RefSeq" id="WP_072572589.1">
    <property type="nucleotide sequence ID" value="NZ_CP018191.1"/>
</dbReference>
<evidence type="ECO:0000256" key="3">
    <source>
        <dbReference type="ARBA" id="ARBA00022989"/>
    </source>
</evidence>
<feature type="transmembrane region" description="Helical" evidence="5">
    <location>
        <begin position="293"/>
        <end position="314"/>
    </location>
</feature>
<comment type="catalytic activity">
    <reaction evidence="5">
        <text>a quinone + NADH + 5 H(+)(in) = a quinol + NAD(+) + 4 H(+)(out)</text>
        <dbReference type="Rhea" id="RHEA:57888"/>
        <dbReference type="ChEBI" id="CHEBI:15378"/>
        <dbReference type="ChEBI" id="CHEBI:24646"/>
        <dbReference type="ChEBI" id="CHEBI:57540"/>
        <dbReference type="ChEBI" id="CHEBI:57945"/>
        <dbReference type="ChEBI" id="CHEBI:132124"/>
    </reaction>
</comment>
<evidence type="ECO:0000256" key="5">
    <source>
        <dbReference type="HAMAP-Rule" id="MF_00445"/>
    </source>
</evidence>
<feature type="transmembrane region" description="Helical" evidence="5">
    <location>
        <begin position="267"/>
        <end position="286"/>
    </location>
</feature>
<reference evidence="9" key="1">
    <citation type="submission" date="2016-11" db="EMBL/GenBank/DDBJ databases">
        <title>Comparative genomic and phenotypic analysis of Granulibacter bethesdensis clinical isolates from patients with chronic granulomatous disease.</title>
        <authorList>
            <person name="Zarember K.A."/>
            <person name="Porcella S.F."/>
            <person name="Chu J."/>
            <person name="Ding L."/>
            <person name="Dahlstrom E."/>
            <person name="Barbian K."/>
            <person name="Martens C."/>
            <person name="Sykora L."/>
            <person name="Kramer S."/>
            <person name="Pettinato A.M."/>
            <person name="Hong H."/>
            <person name="Wald G."/>
            <person name="Berg L.J."/>
            <person name="Rogge L.S."/>
            <person name="Greenberg D.E."/>
            <person name="Falcone E.L."/>
            <person name="Neves J.F."/>
            <person name="Simoes M.J."/>
            <person name="Casal M."/>
            <person name="Rodriguez-Lopez F.C."/>
            <person name="Zelazny A."/>
            <person name="Gallin J.I."/>
            <person name="Holland S.M."/>
        </authorList>
    </citation>
    <scope>NUCLEOTIDE SEQUENCE [LARGE SCALE GENOMIC DNA]</scope>
    <source>
        <strain evidence="9">NIH9.1</strain>
    </source>
</reference>
<dbReference type="AlphaFoldDB" id="A0AAC9P910"/>
<feature type="transmembrane region" description="Helical" evidence="5">
    <location>
        <begin position="32"/>
        <end position="56"/>
    </location>
</feature>
<dbReference type="GO" id="GO:0050136">
    <property type="term" value="F:NADH dehydrogenase (quinone) (non-electrogenic) activity"/>
    <property type="evidence" value="ECO:0007669"/>
    <property type="project" value="UniProtKB-UniRule"/>
</dbReference>
<keyword evidence="2 5" id="KW-0812">Transmembrane</keyword>
<dbReference type="GO" id="GO:0042773">
    <property type="term" value="P:ATP synthesis coupled electron transport"/>
    <property type="evidence" value="ECO:0007669"/>
    <property type="project" value="InterPro"/>
</dbReference>
<dbReference type="NCBIfam" id="TIGR01770">
    <property type="entry name" value="NDH_I_N"/>
    <property type="match status" value="1"/>
</dbReference>
<evidence type="ECO:0000256" key="1">
    <source>
        <dbReference type="ARBA" id="ARBA00004127"/>
    </source>
</evidence>
<feature type="transmembrane region" description="Helical" evidence="5">
    <location>
        <begin position="320"/>
        <end position="341"/>
    </location>
</feature>
<evidence type="ECO:0000256" key="6">
    <source>
        <dbReference type="RuleBase" id="RU000320"/>
    </source>
</evidence>
<comment type="subcellular location">
    <subcellularLocation>
        <location evidence="5">Cell membrane</location>
        <topology evidence="5">Multi-pass membrane protein</topology>
    </subcellularLocation>
    <subcellularLocation>
        <location evidence="1">Endomembrane system</location>
        <topology evidence="1">Multi-pass membrane protein</topology>
    </subcellularLocation>
    <subcellularLocation>
        <location evidence="6">Membrane</location>
        <topology evidence="6">Multi-pass membrane protein</topology>
    </subcellularLocation>
</comment>
<dbReference type="GO" id="GO:0012505">
    <property type="term" value="C:endomembrane system"/>
    <property type="evidence" value="ECO:0007669"/>
    <property type="project" value="UniProtKB-SubCell"/>
</dbReference>
<keyword evidence="5" id="KW-1003">Cell membrane</keyword>
<evidence type="ECO:0000256" key="2">
    <source>
        <dbReference type="ARBA" id="ARBA00022692"/>
    </source>
</evidence>
<evidence type="ECO:0000256" key="4">
    <source>
        <dbReference type="ARBA" id="ARBA00023136"/>
    </source>
</evidence>
<dbReference type="GO" id="GO:0005886">
    <property type="term" value="C:plasma membrane"/>
    <property type="evidence" value="ECO:0007669"/>
    <property type="project" value="UniProtKB-SubCell"/>
</dbReference>
<feature type="transmembrane region" description="Helical" evidence="5">
    <location>
        <begin position="155"/>
        <end position="177"/>
    </location>
</feature>
<feature type="transmembrane region" description="Helical" evidence="5">
    <location>
        <begin position="401"/>
        <end position="421"/>
    </location>
</feature>
<keyword evidence="5" id="KW-0520">NAD</keyword>
<dbReference type="HAMAP" id="MF_00445">
    <property type="entry name" value="NDH1_NuoN_1"/>
    <property type="match status" value="1"/>
</dbReference>
<keyword evidence="4 5" id="KW-0472">Membrane</keyword>
<sequence length="478" mass="50756">MNWTLASPEIVLALCGLVILLVGVARNRREDTFLCAMLTLGAFLLTGLLTVSGALGLGFQGQFVADPFAVMVKLLILSGASIAVVLSLDYNRHHGMERFEFPVLTLFSTVGMMVMVSASNFMTLYMGLELMSLAIYVLAAFARDELRSAEAGLKYFVLGSLASGLLLYGISLIYGFAGTMDFSSLRAALSDPAGTSPGLTVGVVFVIAGLAFKISAAPFHMWTPDVYEGSPTPVTAFMGTAPKVAAIAMMLRTLVTPFHGVLVQWQHVVALISVVSMVWGALAAIGQTNIKRLMAYSSIGHMGYALVGLAAGSQAGIRGLLIYLVTYVFMNTGTFACILAMRRRGRQLEKVSDLAGAGKTDPALALLLAIFMFSMAGIPPMSGFFGKLYVFLAAVQAGQPLLWGLAVIGVLTSVIGAYYYLRVVKVMYFDEASEGPFEAWTTSVSVVAVGSAVFTALFFLFPAPILAAADLAAKALLR</sequence>
<dbReference type="GO" id="GO:0008137">
    <property type="term" value="F:NADH dehydrogenase (ubiquinone) activity"/>
    <property type="evidence" value="ECO:0007669"/>
    <property type="project" value="InterPro"/>
</dbReference>
<evidence type="ECO:0000259" key="7">
    <source>
        <dbReference type="Pfam" id="PF00361"/>
    </source>
</evidence>
<comment type="subunit">
    <text evidence="5">NDH-1 is composed of 14 different subunits. Subunits NuoA, H, J, K, L, M, N constitute the membrane sector of the complex.</text>
</comment>
<dbReference type="EMBL" id="CP018191">
    <property type="protein sequence ID" value="APH54589.1"/>
    <property type="molecule type" value="Genomic_DNA"/>
</dbReference>
<feature type="transmembrane region" description="Helical" evidence="5">
    <location>
        <begin position="234"/>
        <end position="255"/>
    </location>
</feature>
<feature type="transmembrane region" description="Helical" evidence="5">
    <location>
        <begin position="442"/>
        <end position="461"/>
    </location>
</feature>